<dbReference type="SUPFAM" id="SSF82199">
    <property type="entry name" value="SET domain"/>
    <property type="match status" value="1"/>
</dbReference>
<dbReference type="InterPro" id="IPR046341">
    <property type="entry name" value="SET_dom_sf"/>
</dbReference>
<evidence type="ECO:0000259" key="1">
    <source>
        <dbReference type="PROSITE" id="PS50280"/>
    </source>
</evidence>
<feature type="domain" description="SET" evidence="1">
    <location>
        <begin position="19"/>
        <end position="224"/>
    </location>
</feature>
<proteinExistence type="predicted"/>
<sequence>MEAIENLLEWAKAGGVEMNGIAPKPLPGRGIGFVATRRLEVGEAILVVPSALLRTISNTRKPILRKLKGTSVHGILAASLCLEKDPAFEVWRAVFPTKEDITRSMPFYWPKELQDLLPEAGKVVLKQQQTKTAKDWKRVSAAYPEIEEADYLYNWHLVNSRTFYHVTPKTEKLHKDDHMVLQPVADLFNHDPNRGCSVAFDANDYTITTKHTHEPGDEVFIQYGNHSNDMLLAEYGFILPSGLNRWDETTLDAYLCPRFSATEKAKLEEAGFWAGYKLDSDTPVCYRTQVALRALLLEDRQWKQVVSGTRGEDRDREAADKELLAVLRIYEKDIRGTLKKLDALKVGEDGAREALRSRWLQIKELVVSGIAGIEHER</sequence>
<protein>
    <recommendedName>
        <fullName evidence="1">SET domain-containing protein</fullName>
    </recommendedName>
</protein>
<dbReference type="PANTHER" id="PTHR13271:SF137">
    <property type="entry name" value="SET DOMAIN-CONTAINING PROTEIN"/>
    <property type="match status" value="1"/>
</dbReference>
<dbReference type="GO" id="GO:0016279">
    <property type="term" value="F:protein-lysine N-methyltransferase activity"/>
    <property type="evidence" value="ECO:0007669"/>
    <property type="project" value="TreeGrafter"/>
</dbReference>
<accession>A0AA39GQM3</accession>
<keyword evidence="3" id="KW-1185">Reference proteome</keyword>
<dbReference type="InterPro" id="IPR001214">
    <property type="entry name" value="SET_dom"/>
</dbReference>
<name>A0AA39GQM3_SARSR</name>
<evidence type="ECO:0000313" key="2">
    <source>
        <dbReference type="EMBL" id="KAK0390759.1"/>
    </source>
</evidence>
<dbReference type="Proteomes" id="UP001175261">
    <property type="component" value="Unassembled WGS sequence"/>
</dbReference>
<gene>
    <name evidence="2" type="ORF">NLU13_0262</name>
</gene>
<dbReference type="Gene3D" id="3.90.1410.10">
    <property type="entry name" value="set domain protein methyltransferase, domain 1"/>
    <property type="match status" value="1"/>
</dbReference>
<dbReference type="InterPro" id="IPR050600">
    <property type="entry name" value="SETD3_SETD6_MTase"/>
</dbReference>
<dbReference type="Pfam" id="PF00856">
    <property type="entry name" value="SET"/>
    <property type="match status" value="1"/>
</dbReference>
<dbReference type="PROSITE" id="PS50280">
    <property type="entry name" value="SET"/>
    <property type="match status" value="1"/>
</dbReference>
<evidence type="ECO:0000313" key="3">
    <source>
        <dbReference type="Proteomes" id="UP001175261"/>
    </source>
</evidence>
<dbReference type="EMBL" id="JAPDFR010000001">
    <property type="protein sequence ID" value="KAK0390759.1"/>
    <property type="molecule type" value="Genomic_DNA"/>
</dbReference>
<comment type="caution">
    <text evidence="2">The sequence shown here is derived from an EMBL/GenBank/DDBJ whole genome shotgun (WGS) entry which is preliminary data.</text>
</comment>
<organism evidence="2 3">
    <name type="scientific">Sarocladium strictum</name>
    <name type="common">Black bundle disease fungus</name>
    <name type="synonym">Acremonium strictum</name>
    <dbReference type="NCBI Taxonomy" id="5046"/>
    <lineage>
        <taxon>Eukaryota</taxon>
        <taxon>Fungi</taxon>
        <taxon>Dikarya</taxon>
        <taxon>Ascomycota</taxon>
        <taxon>Pezizomycotina</taxon>
        <taxon>Sordariomycetes</taxon>
        <taxon>Hypocreomycetidae</taxon>
        <taxon>Hypocreales</taxon>
        <taxon>Sarocladiaceae</taxon>
        <taxon>Sarocladium</taxon>
    </lineage>
</organism>
<dbReference type="AlphaFoldDB" id="A0AA39GQM3"/>
<reference evidence="2" key="1">
    <citation type="submission" date="2022-10" db="EMBL/GenBank/DDBJ databases">
        <title>Determination and structural analysis of whole genome sequence of Sarocladium strictum F4-1.</title>
        <authorList>
            <person name="Hu L."/>
            <person name="Jiang Y."/>
        </authorList>
    </citation>
    <scope>NUCLEOTIDE SEQUENCE</scope>
    <source>
        <strain evidence="2">F4-1</strain>
    </source>
</reference>
<dbReference type="PANTHER" id="PTHR13271">
    <property type="entry name" value="UNCHARACTERIZED PUTATIVE METHYLTRANSFERASE"/>
    <property type="match status" value="1"/>
</dbReference>